<dbReference type="OrthoDB" id="9812123at2"/>
<evidence type="ECO:0000259" key="15">
    <source>
        <dbReference type="Pfam" id="PF00224"/>
    </source>
</evidence>
<dbReference type="InterPro" id="IPR015795">
    <property type="entry name" value="Pyrv_Knase_C"/>
</dbReference>
<dbReference type="SUPFAM" id="SSF52935">
    <property type="entry name" value="PK C-terminal domain-like"/>
    <property type="match status" value="1"/>
</dbReference>
<dbReference type="NCBIfam" id="TIGR01064">
    <property type="entry name" value="pyruv_kin"/>
    <property type="match status" value="1"/>
</dbReference>
<dbReference type="Gene3D" id="3.40.1380.20">
    <property type="entry name" value="Pyruvate kinase, C-terminal domain"/>
    <property type="match status" value="1"/>
</dbReference>
<comment type="caution">
    <text evidence="17">The sequence shown here is derived from an EMBL/GenBank/DDBJ whole genome shotgun (WGS) entry which is preliminary data.</text>
</comment>
<dbReference type="AlphaFoldDB" id="A0A0C3RK48"/>
<dbReference type="InterPro" id="IPR036918">
    <property type="entry name" value="Pyrv_Knase_C_sf"/>
</dbReference>
<dbReference type="SUPFAM" id="SSF51621">
    <property type="entry name" value="Phosphoenolpyruvate/pyruvate domain"/>
    <property type="match status" value="1"/>
</dbReference>
<dbReference type="FunFam" id="2.40.33.10:FF:000001">
    <property type="entry name" value="Pyruvate kinase"/>
    <property type="match status" value="1"/>
</dbReference>
<evidence type="ECO:0000256" key="9">
    <source>
        <dbReference type="ARBA" id="ARBA00022840"/>
    </source>
</evidence>
<dbReference type="GO" id="GO:0030955">
    <property type="term" value="F:potassium ion binding"/>
    <property type="evidence" value="ECO:0007669"/>
    <property type="project" value="UniProtKB-UniRule"/>
</dbReference>
<dbReference type="GO" id="GO:0016301">
    <property type="term" value="F:kinase activity"/>
    <property type="evidence" value="ECO:0007669"/>
    <property type="project" value="UniProtKB-KW"/>
</dbReference>
<evidence type="ECO:0000256" key="13">
    <source>
        <dbReference type="NCBIfam" id="TIGR01064"/>
    </source>
</evidence>
<comment type="catalytic activity">
    <reaction evidence="14">
        <text>pyruvate + ATP = phosphoenolpyruvate + ADP + H(+)</text>
        <dbReference type="Rhea" id="RHEA:18157"/>
        <dbReference type="ChEBI" id="CHEBI:15361"/>
        <dbReference type="ChEBI" id="CHEBI:15378"/>
        <dbReference type="ChEBI" id="CHEBI:30616"/>
        <dbReference type="ChEBI" id="CHEBI:58702"/>
        <dbReference type="ChEBI" id="CHEBI:456216"/>
        <dbReference type="EC" id="2.7.1.40"/>
    </reaction>
</comment>
<keyword evidence="6" id="KW-0479">Metal-binding</keyword>
<comment type="similarity">
    <text evidence="3 14">Belongs to the pyruvate kinase family.</text>
</comment>
<keyword evidence="9" id="KW-0067">ATP-binding</keyword>
<dbReference type="UniPathway" id="UPA00109">
    <property type="reaction ID" value="UER00188"/>
</dbReference>
<accession>A0A0C3RK48</accession>
<dbReference type="GO" id="GO:0004743">
    <property type="term" value="F:pyruvate kinase activity"/>
    <property type="evidence" value="ECO:0007669"/>
    <property type="project" value="UniProtKB-UniRule"/>
</dbReference>
<evidence type="ECO:0000256" key="1">
    <source>
        <dbReference type="ARBA" id="ARBA00001958"/>
    </source>
</evidence>
<evidence type="ECO:0000256" key="3">
    <source>
        <dbReference type="ARBA" id="ARBA00008663"/>
    </source>
</evidence>
<dbReference type="EMBL" id="JPIU01000025">
    <property type="protein sequence ID" value="KIO46749.1"/>
    <property type="molecule type" value="Genomic_DNA"/>
</dbReference>
<feature type="domain" description="Pyruvate kinase C-terminal" evidence="16">
    <location>
        <begin position="350"/>
        <end position="458"/>
    </location>
</feature>
<evidence type="ECO:0000313" key="18">
    <source>
        <dbReference type="Proteomes" id="UP000031980"/>
    </source>
</evidence>
<sequence length="466" mass="51943">MKKTKIVATISDKRCDVDFLQNLYRAGMNVVRLNTAHQNIEQAKKVIDNVRTVSGDIAILVDTKGPEVRTTLIENPFHVEKGECLFLTGDMDLKMEGKLIHVSYPYFADDIKTGDRILIDDGDVELVVVEKYAHYLEVMATNEAMIKDRKSVNVPGANLKLQSLSDKDKLFINFAIDNNVDFIAHSFVRNKEDVIAVQQLLDARQSKIKIIAKIENQEGVDNIDEILDYAYGVMVARGDLGIEIEAEKIPRIQRYIVNKCIESKKPVIIATQMLHTMIEHPRPTRAEISDIANAIYMGTDAIMLSGETAYGAYPVEAVTVMRNVAEENECSVAPDASRSLVRINNEITAALARAAVKTATILPVKAIVVDTLSGRTARYLAAFRGDLPVFARCYNDQVMRELSLSFGIYPYFTEKPMSRDEFMNDLPAMLMKRGIRADDYVVVVGGSFGHGKGASFIEVCKIGEIH</sequence>
<organism evidence="17 18">
    <name type="scientific">Sanguibacteroides justesenii</name>
    <dbReference type="NCBI Taxonomy" id="1547597"/>
    <lineage>
        <taxon>Bacteria</taxon>
        <taxon>Pseudomonadati</taxon>
        <taxon>Bacteroidota</taxon>
        <taxon>Bacteroidia</taxon>
        <taxon>Bacteroidales</taxon>
        <taxon>Porphyromonadaceae</taxon>
        <taxon>Sanguibacteroides</taxon>
    </lineage>
</organism>
<evidence type="ECO:0000256" key="5">
    <source>
        <dbReference type="ARBA" id="ARBA00022679"/>
    </source>
</evidence>
<protein>
    <recommendedName>
        <fullName evidence="4 13">Pyruvate kinase</fullName>
        <ecNumber evidence="4 13">2.7.1.40</ecNumber>
    </recommendedName>
</protein>
<dbReference type="InterPro" id="IPR001697">
    <property type="entry name" value="Pyr_Knase"/>
</dbReference>
<dbReference type="RefSeq" id="WP_041504813.1">
    <property type="nucleotide sequence ID" value="NZ_JPIU01000025.1"/>
</dbReference>
<evidence type="ECO:0000256" key="2">
    <source>
        <dbReference type="ARBA" id="ARBA00004997"/>
    </source>
</evidence>
<gene>
    <name evidence="17" type="ORF">BA92_02500</name>
</gene>
<keyword evidence="12 17" id="KW-0670">Pyruvate</keyword>
<evidence type="ECO:0000256" key="6">
    <source>
        <dbReference type="ARBA" id="ARBA00022723"/>
    </source>
</evidence>
<dbReference type="InterPro" id="IPR011037">
    <property type="entry name" value="Pyrv_Knase-like_insert_dom_sf"/>
</dbReference>
<dbReference type="PRINTS" id="PR01050">
    <property type="entry name" value="PYRUVTKNASE"/>
</dbReference>
<keyword evidence="5 14" id="KW-0808">Transferase</keyword>
<dbReference type="InterPro" id="IPR015813">
    <property type="entry name" value="Pyrv/PenolPyrv_kinase-like_dom"/>
</dbReference>
<dbReference type="InterPro" id="IPR018209">
    <property type="entry name" value="Pyrv_Knase_AS"/>
</dbReference>
<comment type="cofactor">
    <cofactor evidence="1">
        <name>K(+)</name>
        <dbReference type="ChEBI" id="CHEBI:29103"/>
    </cofactor>
</comment>
<dbReference type="Pfam" id="PF02887">
    <property type="entry name" value="PK_C"/>
    <property type="match status" value="1"/>
</dbReference>
<keyword evidence="18" id="KW-1185">Reference proteome</keyword>
<dbReference type="Gene3D" id="2.40.33.10">
    <property type="entry name" value="PK beta-barrel domain-like"/>
    <property type="match status" value="1"/>
</dbReference>
<dbReference type="InterPro" id="IPR040442">
    <property type="entry name" value="Pyrv_kinase-like_dom_sf"/>
</dbReference>
<feature type="domain" description="Pyruvate kinase barrel" evidence="15">
    <location>
        <begin position="1"/>
        <end position="318"/>
    </location>
</feature>
<dbReference type="GO" id="GO:0005524">
    <property type="term" value="F:ATP binding"/>
    <property type="evidence" value="ECO:0007669"/>
    <property type="project" value="UniProtKB-KW"/>
</dbReference>
<evidence type="ECO:0000256" key="11">
    <source>
        <dbReference type="ARBA" id="ARBA00023152"/>
    </source>
</evidence>
<evidence type="ECO:0000259" key="16">
    <source>
        <dbReference type="Pfam" id="PF02887"/>
    </source>
</evidence>
<keyword evidence="7" id="KW-0547">Nucleotide-binding</keyword>
<evidence type="ECO:0000256" key="8">
    <source>
        <dbReference type="ARBA" id="ARBA00022777"/>
    </source>
</evidence>
<dbReference type="InterPro" id="IPR015793">
    <property type="entry name" value="Pyrv_Knase_brl"/>
</dbReference>
<dbReference type="PANTHER" id="PTHR11817">
    <property type="entry name" value="PYRUVATE KINASE"/>
    <property type="match status" value="1"/>
</dbReference>
<dbReference type="Pfam" id="PF00224">
    <property type="entry name" value="PK"/>
    <property type="match status" value="1"/>
</dbReference>
<dbReference type="NCBIfam" id="NF004491">
    <property type="entry name" value="PRK05826.1"/>
    <property type="match status" value="1"/>
</dbReference>
<name>A0A0C3RK48_9PORP</name>
<evidence type="ECO:0000256" key="14">
    <source>
        <dbReference type="RuleBase" id="RU000504"/>
    </source>
</evidence>
<evidence type="ECO:0000256" key="10">
    <source>
        <dbReference type="ARBA" id="ARBA00022842"/>
    </source>
</evidence>
<dbReference type="GO" id="GO:0000287">
    <property type="term" value="F:magnesium ion binding"/>
    <property type="evidence" value="ECO:0007669"/>
    <property type="project" value="UniProtKB-UniRule"/>
</dbReference>
<evidence type="ECO:0000256" key="7">
    <source>
        <dbReference type="ARBA" id="ARBA00022741"/>
    </source>
</evidence>
<dbReference type="Gene3D" id="3.20.20.60">
    <property type="entry name" value="Phosphoenolpyruvate-binding domains"/>
    <property type="match status" value="1"/>
</dbReference>
<dbReference type="PROSITE" id="PS00110">
    <property type="entry name" value="PYRUVATE_KINASE"/>
    <property type="match status" value="1"/>
</dbReference>
<evidence type="ECO:0000313" key="17">
    <source>
        <dbReference type="EMBL" id="KIO46749.1"/>
    </source>
</evidence>
<reference evidence="17 18" key="1">
    <citation type="submission" date="2014-07" db="EMBL/GenBank/DDBJ databases">
        <title>Porphyromonadaceae bacterium OUH 308042 = ATCC BAA-2681 = DSM 28342 draft genome.</title>
        <authorList>
            <person name="Sydenham T.V."/>
            <person name="Hasman H."/>
            <person name="Justensen U.S."/>
        </authorList>
    </citation>
    <scope>NUCLEOTIDE SEQUENCE [LARGE SCALE GENOMIC DNA]</scope>
    <source>
        <strain evidence="17 18">OUH 308042</strain>
    </source>
</reference>
<proteinExistence type="inferred from homology"/>
<dbReference type="InterPro" id="IPR015806">
    <property type="entry name" value="Pyrv_Knase_insert_dom_sf"/>
</dbReference>
<keyword evidence="10 14" id="KW-0460">Magnesium</keyword>
<keyword evidence="8 14" id="KW-0418">Kinase</keyword>
<keyword evidence="11 14" id="KW-0324">Glycolysis</keyword>
<evidence type="ECO:0000256" key="4">
    <source>
        <dbReference type="ARBA" id="ARBA00012142"/>
    </source>
</evidence>
<dbReference type="EC" id="2.7.1.40" evidence="4 13"/>
<dbReference type="Proteomes" id="UP000031980">
    <property type="component" value="Unassembled WGS sequence"/>
</dbReference>
<comment type="pathway">
    <text evidence="2 14">Carbohydrate degradation; glycolysis; pyruvate from D-glyceraldehyde 3-phosphate: step 5/5.</text>
</comment>
<dbReference type="SUPFAM" id="SSF50800">
    <property type="entry name" value="PK beta-barrel domain-like"/>
    <property type="match status" value="1"/>
</dbReference>
<evidence type="ECO:0000256" key="12">
    <source>
        <dbReference type="ARBA" id="ARBA00023317"/>
    </source>
</evidence>